<evidence type="ECO:0000313" key="3">
    <source>
        <dbReference type="Proteomes" id="UP000095287"/>
    </source>
</evidence>
<protein>
    <submittedName>
        <fullName evidence="4">Secreted protein</fullName>
    </submittedName>
</protein>
<accession>A0A1I8ASZ9</accession>
<evidence type="ECO:0000256" key="1">
    <source>
        <dbReference type="SAM" id="Phobius"/>
    </source>
</evidence>
<reference evidence="4" key="1">
    <citation type="submission" date="2016-11" db="UniProtKB">
        <authorList>
            <consortium name="WormBaseParasite"/>
        </authorList>
    </citation>
    <scope>IDENTIFICATION</scope>
</reference>
<feature type="signal peptide" evidence="2">
    <location>
        <begin position="1"/>
        <end position="18"/>
    </location>
</feature>
<keyword evidence="1" id="KW-0472">Membrane</keyword>
<dbReference type="WBParaSite" id="L893_g8571.t1">
    <property type="protein sequence ID" value="L893_g8571.t1"/>
    <property type="gene ID" value="L893_g8571"/>
</dbReference>
<keyword evidence="2" id="KW-0732">Signal</keyword>
<feature type="chain" id="PRO_5009315023" evidence="2">
    <location>
        <begin position="19"/>
        <end position="134"/>
    </location>
</feature>
<dbReference type="Proteomes" id="UP000095287">
    <property type="component" value="Unplaced"/>
</dbReference>
<proteinExistence type="predicted"/>
<sequence length="134" mass="14566">MFRYFLAVLAALITVATARGTNAELMISSQLFQKLICPTERHKIFVVAEKLVVVIMFRYFLVVLAALITVATARETDVSHGKGYGAWGYGSPFGGYGYGAVKNYGGYGYGQPKVPYGYALPSYGGYGNGYINGY</sequence>
<evidence type="ECO:0000256" key="2">
    <source>
        <dbReference type="SAM" id="SignalP"/>
    </source>
</evidence>
<evidence type="ECO:0000313" key="4">
    <source>
        <dbReference type="WBParaSite" id="L893_g8571.t1"/>
    </source>
</evidence>
<dbReference type="AlphaFoldDB" id="A0A1I8ASZ9"/>
<keyword evidence="3" id="KW-1185">Reference proteome</keyword>
<name>A0A1I8ASZ9_9BILA</name>
<feature type="transmembrane region" description="Helical" evidence="1">
    <location>
        <begin position="51"/>
        <end position="73"/>
    </location>
</feature>
<organism evidence="3 4">
    <name type="scientific">Steinernema glaseri</name>
    <dbReference type="NCBI Taxonomy" id="37863"/>
    <lineage>
        <taxon>Eukaryota</taxon>
        <taxon>Metazoa</taxon>
        <taxon>Ecdysozoa</taxon>
        <taxon>Nematoda</taxon>
        <taxon>Chromadorea</taxon>
        <taxon>Rhabditida</taxon>
        <taxon>Tylenchina</taxon>
        <taxon>Panagrolaimomorpha</taxon>
        <taxon>Strongyloidoidea</taxon>
        <taxon>Steinernematidae</taxon>
        <taxon>Steinernema</taxon>
    </lineage>
</organism>
<keyword evidence="1" id="KW-1133">Transmembrane helix</keyword>
<keyword evidence="1" id="KW-0812">Transmembrane</keyword>